<dbReference type="InterPro" id="IPR036514">
    <property type="entry name" value="SGNH_hydro_sf"/>
</dbReference>
<gene>
    <name evidence="3" type="ORF">ACFQ34_12185</name>
</gene>
<feature type="transmembrane region" description="Helical" evidence="1">
    <location>
        <begin position="199"/>
        <end position="218"/>
    </location>
</feature>
<dbReference type="Proteomes" id="UP001597182">
    <property type="component" value="Unassembled WGS sequence"/>
</dbReference>
<evidence type="ECO:0000259" key="2">
    <source>
        <dbReference type="Pfam" id="PF13472"/>
    </source>
</evidence>
<keyword evidence="4" id="KW-1185">Reference proteome</keyword>
<feature type="transmembrane region" description="Helical" evidence="1">
    <location>
        <begin position="143"/>
        <end position="169"/>
    </location>
</feature>
<protein>
    <submittedName>
        <fullName evidence="3">GDSL-type esterase/lipase family protein</fullName>
    </submittedName>
</protein>
<dbReference type="RefSeq" id="WP_013675069.1">
    <property type="nucleotide sequence ID" value="NZ_BAABKS010000058.1"/>
</dbReference>
<feature type="domain" description="SGNH hydrolase-type esterase" evidence="2">
    <location>
        <begin position="256"/>
        <end position="496"/>
    </location>
</feature>
<name>A0ABW3VI85_9PSEU</name>
<keyword evidence="1" id="KW-0812">Transmembrane</keyword>
<reference evidence="4" key="1">
    <citation type="journal article" date="2019" name="Int. J. Syst. Evol. Microbiol.">
        <title>The Global Catalogue of Microorganisms (GCM) 10K type strain sequencing project: providing services to taxonomists for standard genome sequencing and annotation.</title>
        <authorList>
            <consortium name="The Broad Institute Genomics Platform"/>
            <consortium name="The Broad Institute Genome Sequencing Center for Infectious Disease"/>
            <person name="Wu L."/>
            <person name="Ma J."/>
        </authorList>
    </citation>
    <scope>NUCLEOTIDE SEQUENCE [LARGE SCALE GENOMIC DNA]</scope>
    <source>
        <strain evidence="4">CCUG 49018</strain>
    </source>
</reference>
<proteinExistence type="predicted"/>
<evidence type="ECO:0000256" key="1">
    <source>
        <dbReference type="SAM" id="Phobius"/>
    </source>
</evidence>
<feature type="transmembrane region" description="Helical" evidence="1">
    <location>
        <begin position="31"/>
        <end position="52"/>
    </location>
</feature>
<sequence>MATTDQRLPDAPPTTRRRGLRPRALWRELRSWQTVLLLVVCLLGGLPTAIALTPAQDVTILGQHVELGARVPTPTLSGPAQLVQIGNTRLDITPLQVWGPMRPQLTLGPVQRNAAAAEVLDPDRTAAARAQATDTLVGGFVRWYAFGALGMVGLCLAICAVAGCARMLALLRRQSRAHEGHITVAELWHRSAGTVGRTTVLAVAVSLLAWGACGWFAWSGATRGLSDVRSLTQLVGSYHLSPSPVGPAVSGYTGAVIGDSRAARVGGPPVPEATSDDIACERSADSLAAELGAVTATSVRNLACSGATIAQGLRGPQARGPSSVPAQVSLLKQMTGLRYVVVEIGPNDLGWSDFLTYCYGVPDCADRFTAGEFDYRLAAFDRDYGDLLQDLAALPDRPQIVIMTSYDVFAPGTDPGACPDGRGPAGVPGLDAAKTELMHERNQALNDVLRAGAAKYDMTVVDPPLEPLCSPGAADGLGPDLQGLADRYPFHPTGVGSLRVAAATARLLDLDERPS</sequence>
<dbReference type="SUPFAM" id="SSF52266">
    <property type="entry name" value="SGNH hydrolase"/>
    <property type="match status" value="1"/>
</dbReference>
<dbReference type="EMBL" id="JBHTMB010000105">
    <property type="protein sequence ID" value="MFD1234044.1"/>
    <property type="molecule type" value="Genomic_DNA"/>
</dbReference>
<accession>A0ABW3VI85</accession>
<keyword evidence="1" id="KW-1133">Transmembrane helix</keyword>
<organism evidence="3 4">
    <name type="scientific">Pseudonocardia benzenivorans</name>
    <dbReference type="NCBI Taxonomy" id="228005"/>
    <lineage>
        <taxon>Bacteria</taxon>
        <taxon>Bacillati</taxon>
        <taxon>Actinomycetota</taxon>
        <taxon>Actinomycetes</taxon>
        <taxon>Pseudonocardiales</taxon>
        <taxon>Pseudonocardiaceae</taxon>
        <taxon>Pseudonocardia</taxon>
    </lineage>
</organism>
<evidence type="ECO:0000313" key="4">
    <source>
        <dbReference type="Proteomes" id="UP001597182"/>
    </source>
</evidence>
<dbReference type="Gene3D" id="3.40.50.1110">
    <property type="entry name" value="SGNH hydrolase"/>
    <property type="match status" value="1"/>
</dbReference>
<comment type="caution">
    <text evidence="3">The sequence shown here is derived from an EMBL/GenBank/DDBJ whole genome shotgun (WGS) entry which is preliminary data.</text>
</comment>
<dbReference type="InterPro" id="IPR013830">
    <property type="entry name" value="SGNH_hydro"/>
</dbReference>
<dbReference type="Pfam" id="PF13472">
    <property type="entry name" value="Lipase_GDSL_2"/>
    <property type="match status" value="1"/>
</dbReference>
<keyword evidence="1" id="KW-0472">Membrane</keyword>
<evidence type="ECO:0000313" key="3">
    <source>
        <dbReference type="EMBL" id="MFD1234044.1"/>
    </source>
</evidence>